<keyword evidence="4" id="KW-0963">Cytoplasm</keyword>
<evidence type="ECO:0000256" key="3">
    <source>
        <dbReference type="ARBA" id="ARBA00014180"/>
    </source>
</evidence>
<comment type="subcellular location">
    <subcellularLocation>
        <location evidence="1">Cytoplasm</location>
        <location evidence="1">Cytosol</location>
    </subcellularLocation>
</comment>
<evidence type="ECO:0000313" key="7">
    <source>
        <dbReference type="EMBL" id="CAI9115025.1"/>
    </source>
</evidence>
<feature type="domain" description="Dienelactone hydrolase" evidence="6">
    <location>
        <begin position="121"/>
        <end position="330"/>
    </location>
</feature>
<evidence type="ECO:0000313" key="8">
    <source>
        <dbReference type="Proteomes" id="UP001161247"/>
    </source>
</evidence>
<dbReference type="PANTHER" id="PTHR46812">
    <property type="entry name" value="CARBOXYMETHYLENEBUTENOLIDASE HOMOLOG"/>
    <property type="match status" value="1"/>
</dbReference>
<reference evidence="7" key="1">
    <citation type="submission" date="2023-03" db="EMBL/GenBank/DDBJ databases">
        <authorList>
            <person name="Julca I."/>
        </authorList>
    </citation>
    <scope>NUCLEOTIDE SEQUENCE</scope>
</reference>
<evidence type="ECO:0000256" key="1">
    <source>
        <dbReference type="ARBA" id="ARBA00004514"/>
    </source>
</evidence>
<dbReference type="GO" id="GO:0009507">
    <property type="term" value="C:chloroplast"/>
    <property type="evidence" value="ECO:0007669"/>
    <property type="project" value="TreeGrafter"/>
</dbReference>
<dbReference type="SUPFAM" id="SSF53474">
    <property type="entry name" value="alpha/beta-Hydrolases"/>
    <property type="match status" value="1"/>
</dbReference>
<dbReference type="EMBL" id="OX459125">
    <property type="protein sequence ID" value="CAI9115025.1"/>
    <property type="molecule type" value="Genomic_DNA"/>
</dbReference>
<evidence type="ECO:0000256" key="4">
    <source>
        <dbReference type="ARBA" id="ARBA00022490"/>
    </source>
</evidence>
<keyword evidence="5" id="KW-0378">Hydrolase</keyword>
<organism evidence="7 8">
    <name type="scientific">Oldenlandia corymbosa var. corymbosa</name>
    <dbReference type="NCBI Taxonomy" id="529605"/>
    <lineage>
        <taxon>Eukaryota</taxon>
        <taxon>Viridiplantae</taxon>
        <taxon>Streptophyta</taxon>
        <taxon>Embryophyta</taxon>
        <taxon>Tracheophyta</taxon>
        <taxon>Spermatophyta</taxon>
        <taxon>Magnoliopsida</taxon>
        <taxon>eudicotyledons</taxon>
        <taxon>Gunneridae</taxon>
        <taxon>Pentapetalae</taxon>
        <taxon>asterids</taxon>
        <taxon>lamiids</taxon>
        <taxon>Gentianales</taxon>
        <taxon>Rubiaceae</taxon>
        <taxon>Rubioideae</taxon>
        <taxon>Spermacoceae</taxon>
        <taxon>Hedyotis-Oldenlandia complex</taxon>
        <taxon>Oldenlandia</taxon>
    </lineage>
</organism>
<name>A0AAV1E4B6_OLDCO</name>
<dbReference type="InterPro" id="IPR029058">
    <property type="entry name" value="AB_hydrolase_fold"/>
</dbReference>
<proteinExistence type="inferred from homology"/>
<dbReference type="Gene3D" id="3.40.50.1820">
    <property type="entry name" value="alpha/beta hydrolase"/>
    <property type="match status" value="1"/>
</dbReference>
<dbReference type="Pfam" id="PF01738">
    <property type="entry name" value="DLH"/>
    <property type="match status" value="1"/>
</dbReference>
<dbReference type="AlphaFoldDB" id="A0AAV1E4B6"/>
<dbReference type="InterPro" id="IPR042946">
    <property type="entry name" value="CMBL"/>
</dbReference>
<dbReference type="InterPro" id="IPR002925">
    <property type="entry name" value="Dienelactn_hydro"/>
</dbReference>
<sequence>MGWSISSCSTPLMLSSHPKIQCSSNCFFQTISLQGFSGFASAAPIKSKATSDCDASVIIQGSCRISCWRSFLVSKKRKQKRRTLAVASQLKVVDAVEDDEACELVNGVEVLIGGEGDYEIYAYLLKPVKNNNGTGILLLSDVFGFEDSATRDFAYRVACNGYNVLVPDLFRGDPWTKDKPKSLYEEWRARHSQERVANDIFASTNWMINEFLAAGISKKLGIIGFCFGGGRVIDILAQDQGGCFGVGVSFYGTRINTSLATNVKVPVLFIAGDNDPLCPINTLKDAEKQIEQSKVVVFEGRGHAFAHRPESPEEDEDAETAFVLMRNWLHDGLDTEP</sequence>
<protein>
    <recommendedName>
        <fullName evidence="3">Carboxymethylenebutenolidase homolog</fullName>
    </recommendedName>
</protein>
<evidence type="ECO:0000256" key="2">
    <source>
        <dbReference type="ARBA" id="ARBA00008456"/>
    </source>
</evidence>
<dbReference type="GO" id="GO:0016787">
    <property type="term" value="F:hydrolase activity"/>
    <property type="evidence" value="ECO:0007669"/>
    <property type="project" value="UniProtKB-KW"/>
</dbReference>
<dbReference type="GO" id="GO:0005829">
    <property type="term" value="C:cytosol"/>
    <property type="evidence" value="ECO:0007669"/>
    <property type="project" value="UniProtKB-SubCell"/>
</dbReference>
<gene>
    <name evidence="7" type="ORF">OLC1_LOCUS21625</name>
</gene>
<accession>A0AAV1E4B6</accession>
<dbReference type="Proteomes" id="UP001161247">
    <property type="component" value="Chromosome 8"/>
</dbReference>
<evidence type="ECO:0000259" key="6">
    <source>
        <dbReference type="Pfam" id="PF01738"/>
    </source>
</evidence>
<keyword evidence="8" id="KW-1185">Reference proteome</keyword>
<comment type="similarity">
    <text evidence="2">Belongs to the dienelactone hydrolase family.</text>
</comment>
<evidence type="ECO:0000256" key="5">
    <source>
        <dbReference type="ARBA" id="ARBA00022801"/>
    </source>
</evidence>
<dbReference type="PANTHER" id="PTHR46812:SF1">
    <property type="entry name" value="CARBOXYMETHYLENEBUTENOLIDASE HOMOLOG"/>
    <property type="match status" value="1"/>
</dbReference>